<feature type="transmembrane region" description="Helical" evidence="1">
    <location>
        <begin position="154"/>
        <end position="173"/>
    </location>
</feature>
<dbReference type="Proteomes" id="UP001231362">
    <property type="component" value="Unassembled WGS sequence"/>
</dbReference>
<feature type="transmembrane region" description="Helical" evidence="1">
    <location>
        <begin position="78"/>
        <end position="97"/>
    </location>
</feature>
<keyword evidence="1" id="KW-0472">Membrane</keyword>
<reference evidence="2 3" key="1">
    <citation type="submission" date="2023-07" db="EMBL/GenBank/DDBJ databases">
        <title>Genomic Encyclopedia of Type Strains, Phase IV (KMG-IV): sequencing the most valuable type-strain genomes for metagenomic binning, comparative biology and taxonomic classification.</title>
        <authorList>
            <person name="Goeker M."/>
        </authorList>
    </citation>
    <scope>NUCLEOTIDE SEQUENCE [LARGE SCALE GENOMIC DNA]</scope>
    <source>
        <strain evidence="2 3">DSM 23948</strain>
    </source>
</reference>
<keyword evidence="1" id="KW-1133">Transmembrane helix</keyword>
<dbReference type="EMBL" id="JAUSTU010000012">
    <property type="protein sequence ID" value="MDQ0156352.1"/>
    <property type="molecule type" value="Genomic_DNA"/>
</dbReference>
<comment type="caution">
    <text evidence="2">The sequence shown here is derived from an EMBL/GenBank/DDBJ whole genome shotgun (WGS) entry which is preliminary data.</text>
</comment>
<proteinExistence type="predicted"/>
<dbReference type="RefSeq" id="WP_307150869.1">
    <property type="nucleotide sequence ID" value="NZ_JAUSTU010000012.1"/>
</dbReference>
<organism evidence="2 3">
    <name type="scientific">Anoxybacillus andreesenii</name>
    <dbReference type="NCBI Taxonomy" id="1325932"/>
    <lineage>
        <taxon>Bacteria</taxon>
        <taxon>Bacillati</taxon>
        <taxon>Bacillota</taxon>
        <taxon>Bacilli</taxon>
        <taxon>Bacillales</taxon>
        <taxon>Anoxybacillaceae</taxon>
        <taxon>Anoxybacillus</taxon>
    </lineage>
</organism>
<accession>A0ABT9V5X5</accession>
<evidence type="ECO:0000256" key="1">
    <source>
        <dbReference type="SAM" id="Phobius"/>
    </source>
</evidence>
<feature type="transmembrane region" description="Helical" evidence="1">
    <location>
        <begin position="126"/>
        <end position="147"/>
    </location>
</feature>
<feature type="transmembrane region" description="Helical" evidence="1">
    <location>
        <begin position="104"/>
        <end position="120"/>
    </location>
</feature>
<feature type="transmembrane region" description="Helical" evidence="1">
    <location>
        <begin position="55"/>
        <end position="72"/>
    </location>
</feature>
<sequence length="174" mass="20271">MDNNRKKIIVNEIQYWKENRLLPEQYCNYLLALYTEGNQPEESTKKSKQRSSKKVQVLLLLIPIFVFLLYFTELSFDLQIALKGLLMLIGIFITYYFFKKGIQFQVSLVISALMLLLLSVEITTHFYPGVLMPLYLVLFGNCGLWLLTGKKLKLLYFLISGYLGMVVLLISFFI</sequence>
<keyword evidence="3" id="KW-1185">Reference proteome</keyword>
<protein>
    <submittedName>
        <fullName evidence="2">Membrane protein</fullName>
    </submittedName>
</protein>
<name>A0ABT9V5X5_9BACL</name>
<evidence type="ECO:0000313" key="3">
    <source>
        <dbReference type="Proteomes" id="UP001231362"/>
    </source>
</evidence>
<gene>
    <name evidence="2" type="ORF">J2S07_002672</name>
</gene>
<evidence type="ECO:0000313" key="2">
    <source>
        <dbReference type="EMBL" id="MDQ0156352.1"/>
    </source>
</evidence>
<keyword evidence="1" id="KW-0812">Transmembrane</keyword>